<gene>
    <name evidence="2" type="ORF">J3492_01530</name>
    <name evidence="3" type="ORF">J3492_09445</name>
    <name evidence="4" type="ORF">J3492_09785</name>
    <name evidence="5" type="ORF">J3492_12840</name>
    <name evidence="6" type="ORF">J3492_12920</name>
</gene>
<dbReference type="Proteomes" id="UP000664554">
    <property type="component" value="Unassembled WGS sequence"/>
</dbReference>
<reference evidence="5 7" key="1">
    <citation type="submission" date="2021-03" db="EMBL/GenBank/DDBJ databases">
        <authorList>
            <person name="Shang D.-D."/>
            <person name="Du Z.-J."/>
            <person name="Chen G.-J."/>
        </authorList>
    </citation>
    <scope>NUCLEOTIDE SEQUENCE [LARGE SCALE GENOMIC DNA]</scope>
    <source>
        <strain evidence="5 7">F1192</strain>
    </source>
</reference>
<dbReference type="Pfam" id="PF13613">
    <property type="entry name" value="HTH_Tnp_4"/>
    <property type="match status" value="1"/>
</dbReference>
<evidence type="ECO:0000313" key="6">
    <source>
        <dbReference type="EMBL" id="MBO1532092.1"/>
    </source>
</evidence>
<evidence type="ECO:0000313" key="4">
    <source>
        <dbReference type="EMBL" id="MBO1531497.1"/>
    </source>
</evidence>
<dbReference type="EMBL" id="JAGBKM010000044">
    <property type="protein sequence ID" value="MBO1532092.1"/>
    <property type="molecule type" value="Genomic_DNA"/>
</dbReference>
<dbReference type="EMBL" id="JAGBKM010000001">
    <property type="protein sequence ID" value="MBO1529893.1"/>
    <property type="molecule type" value="Genomic_DNA"/>
</dbReference>
<evidence type="ECO:0000313" key="5">
    <source>
        <dbReference type="EMBL" id="MBO1532077.1"/>
    </source>
</evidence>
<keyword evidence="7" id="KW-1185">Reference proteome</keyword>
<evidence type="ECO:0000259" key="1">
    <source>
        <dbReference type="Pfam" id="PF13613"/>
    </source>
</evidence>
<evidence type="ECO:0000313" key="3">
    <source>
        <dbReference type="EMBL" id="MBO1531432.1"/>
    </source>
</evidence>
<comment type="caution">
    <text evidence="5">The sequence shown here is derived from an EMBL/GenBank/DDBJ whole genome shotgun (WGS) entry which is preliminary data.</text>
</comment>
<feature type="non-terminal residue" evidence="5">
    <location>
        <position position="1"/>
    </location>
</feature>
<dbReference type="EMBL" id="JAGBKM010000017">
    <property type="protein sequence ID" value="MBO1531432.1"/>
    <property type="molecule type" value="Genomic_DNA"/>
</dbReference>
<protein>
    <submittedName>
        <fullName evidence="5">Transposase family protein</fullName>
    </submittedName>
</protein>
<accession>A0ABS3NRN0</accession>
<feature type="domain" description="Transposase Helix-turn-helix" evidence="1">
    <location>
        <begin position="70"/>
        <end position="119"/>
    </location>
</feature>
<evidence type="ECO:0000313" key="2">
    <source>
        <dbReference type="EMBL" id="MBO1529893.1"/>
    </source>
</evidence>
<dbReference type="EMBL" id="JAGBKM010000040">
    <property type="protein sequence ID" value="MBO1532077.1"/>
    <property type="molecule type" value="Genomic_DNA"/>
</dbReference>
<evidence type="ECO:0000313" key="7">
    <source>
        <dbReference type="Proteomes" id="UP000664554"/>
    </source>
</evidence>
<name>A0ABS3NRN0_9GAMM</name>
<dbReference type="RefSeq" id="WP_207988982.1">
    <property type="nucleotide sequence ID" value="NZ_JAGBKM010000001.1"/>
</dbReference>
<dbReference type="InterPro" id="IPR027805">
    <property type="entry name" value="Transposase_HTH_dom"/>
</dbReference>
<dbReference type="EMBL" id="JAGBKM010000018">
    <property type="protein sequence ID" value="MBO1531497.1"/>
    <property type="molecule type" value="Genomic_DNA"/>
</dbReference>
<organism evidence="5 7">
    <name type="scientific">Psychrobacter coccoides</name>
    <dbReference type="NCBI Taxonomy" id="2818440"/>
    <lineage>
        <taxon>Bacteria</taxon>
        <taxon>Pseudomonadati</taxon>
        <taxon>Pseudomonadota</taxon>
        <taxon>Gammaproteobacteria</taxon>
        <taxon>Moraxellales</taxon>
        <taxon>Moraxellaceae</taxon>
        <taxon>Psychrobacter</taxon>
    </lineage>
</organism>
<proteinExistence type="predicted"/>
<sequence>TSCKSSCQTQRILLNSTYLIDMPNIDKLLKQSDAGFKRYTGIHKATFYDMLEAMQKHEASKTKSGRPSVLSLKEQILLALTYWREYRTLYHISMDFGIHESSASRIIRKVEDTLINSGKFELPKKLPSRVDEDINWSVVIVDATETPIERPKKTKETTTAARKNNTP</sequence>